<evidence type="ECO:0000256" key="1">
    <source>
        <dbReference type="ARBA" id="ARBA00023172"/>
    </source>
</evidence>
<dbReference type="Gene3D" id="1.10.443.10">
    <property type="entry name" value="Intergrase catalytic core"/>
    <property type="match status" value="1"/>
</dbReference>
<evidence type="ECO:0008006" key="5">
    <source>
        <dbReference type="Google" id="ProtNLM"/>
    </source>
</evidence>
<sequence>MEYVASPHLRSVPASDAPSAGALPGGWTAETLDIMIRPQGSSTRLLDLSDDSRGWNQLASDDARDCGLVPVNASGQCGAAGYFPGVDQLLNSPGEVLKLEHHGISDIRSMRPGRVAADRGIAGNVAPGISRRARHHLQPPNSTEFQQRLRRDKVKQVTTMVDELHKRYDILAGNENTRRSQYSHFTTYITWLHEHYGFELELRAALPYIADHAAVQNYIDAHEGWKKPSTLQQELRVLTRLVRHLKECCDDSSLYHESAHHWIPEPYGLGQPPQSLPYTTRELRGVVDWINVQPTSYSQRRAASIVALALGAGITIGEMTGVTYDDVTAHAHAIIVFTRGAPGTRSRYIPVTTPWDAVLSDVLHCRPPGHTASSPIVASQRGTITRQPPTKVVRKFIERSKTVGYGRAPVVRRLRHTWVIGHARHHVPFELLNHAAGINRGLDRAYKRTIISTGVMSGEEYNAWQGGIEFTDYPPLTAM</sequence>
<keyword evidence="4" id="KW-1185">Reference proteome</keyword>
<name>Q8FTW0_COREF</name>
<dbReference type="SUPFAM" id="SSF56349">
    <property type="entry name" value="DNA breaking-rejoining enzymes"/>
    <property type="match status" value="1"/>
</dbReference>
<keyword evidence="1" id="KW-0233">DNA recombination</keyword>
<feature type="region of interest" description="Disordered" evidence="2">
    <location>
        <begin position="1"/>
        <end position="23"/>
    </location>
</feature>
<dbReference type="AlphaFoldDB" id="Q8FTW0"/>
<dbReference type="STRING" id="196164.gene:10740664"/>
<evidence type="ECO:0000313" key="3">
    <source>
        <dbReference type="EMBL" id="BAC17078.1"/>
    </source>
</evidence>
<dbReference type="InterPro" id="IPR011010">
    <property type="entry name" value="DNA_brk_join_enz"/>
</dbReference>
<reference evidence="3 4" key="1">
    <citation type="journal article" date="2003" name="Genome Res.">
        <title>Comparative complete genome sequence analysis of the amino acid replacements responsible for the thermostability of Corynebacterium efficiens.</title>
        <authorList>
            <person name="Nishio Y."/>
            <person name="Nakamura Y."/>
            <person name="Kawarabayasi Y."/>
            <person name="Usuda Y."/>
            <person name="Kimura E."/>
            <person name="Sugimoto S."/>
            <person name="Matsui K."/>
            <person name="Yamagishi A."/>
            <person name="Kikuchi H."/>
            <person name="Ikeo K."/>
            <person name="Gojobori T."/>
        </authorList>
    </citation>
    <scope>NUCLEOTIDE SEQUENCE [LARGE SCALE GENOMIC DNA]</scope>
    <source>
        <strain evidence="4">DSM 44549 / YS-314 / AJ 12310 / JCM 11189 / NBRC 100395</strain>
    </source>
</reference>
<dbReference type="GO" id="GO:0003677">
    <property type="term" value="F:DNA binding"/>
    <property type="evidence" value="ECO:0007669"/>
    <property type="project" value="InterPro"/>
</dbReference>
<dbReference type="GO" id="GO:0006310">
    <property type="term" value="P:DNA recombination"/>
    <property type="evidence" value="ECO:0007669"/>
    <property type="project" value="UniProtKB-KW"/>
</dbReference>
<organism evidence="3 4">
    <name type="scientific">Corynebacterium efficiens (strain DSM 44549 / YS-314 / AJ 12310 / JCM 11189 / NBRC 100395)</name>
    <dbReference type="NCBI Taxonomy" id="196164"/>
    <lineage>
        <taxon>Bacteria</taxon>
        <taxon>Bacillati</taxon>
        <taxon>Actinomycetota</taxon>
        <taxon>Actinomycetes</taxon>
        <taxon>Mycobacteriales</taxon>
        <taxon>Corynebacteriaceae</taxon>
        <taxon>Corynebacterium</taxon>
    </lineage>
</organism>
<dbReference type="GO" id="GO:0015074">
    <property type="term" value="P:DNA integration"/>
    <property type="evidence" value="ECO:0007669"/>
    <property type="project" value="InterPro"/>
</dbReference>
<accession>Q8FTW0</accession>
<dbReference type="Proteomes" id="UP000001409">
    <property type="component" value="Chromosome"/>
</dbReference>
<proteinExistence type="predicted"/>
<dbReference type="HOGENOM" id="CLU_573324_0_0_11"/>
<dbReference type="eggNOG" id="ENOG5031XJZ">
    <property type="taxonomic scope" value="Bacteria"/>
</dbReference>
<dbReference type="EMBL" id="BA000035">
    <property type="protein sequence ID" value="BAC17078.1"/>
    <property type="molecule type" value="Genomic_DNA"/>
</dbReference>
<dbReference type="KEGG" id="cef:CE0268"/>
<dbReference type="InterPro" id="IPR013762">
    <property type="entry name" value="Integrase-like_cat_sf"/>
</dbReference>
<evidence type="ECO:0000313" key="4">
    <source>
        <dbReference type="Proteomes" id="UP000001409"/>
    </source>
</evidence>
<evidence type="ECO:0000256" key="2">
    <source>
        <dbReference type="SAM" id="MobiDB-lite"/>
    </source>
</evidence>
<protein>
    <recommendedName>
        <fullName evidence="5">Tyr recombinase domain-containing protein</fullName>
    </recommendedName>
</protein>